<dbReference type="SMART" id="SM00248">
    <property type="entry name" value="ANK"/>
    <property type="match status" value="3"/>
</dbReference>
<dbReference type="Proteomes" id="UP000193200">
    <property type="component" value="Unassembled WGS sequence"/>
</dbReference>
<evidence type="ECO:0000256" key="2">
    <source>
        <dbReference type="ARBA" id="ARBA00023043"/>
    </source>
</evidence>
<protein>
    <submittedName>
        <fullName evidence="4">Ankyrin repeats (3 copies)</fullName>
    </submittedName>
</protein>
<organism evidence="4 5">
    <name type="scientific">Oceanibacterium hippocampi</name>
    <dbReference type="NCBI Taxonomy" id="745714"/>
    <lineage>
        <taxon>Bacteria</taxon>
        <taxon>Pseudomonadati</taxon>
        <taxon>Pseudomonadota</taxon>
        <taxon>Alphaproteobacteria</taxon>
        <taxon>Sneathiellales</taxon>
        <taxon>Sneathiellaceae</taxon>
        <taxon>Oceanibacterium</taxon>
    </lineage>
</organism>
<dbReference type="InParanoid" id="A0A1Y5SEY4"/>
<dbReference type="RefSeq" id="WP_085882835.1">
    <property type="nucleotide sequence ID" value="NZ_FWFR01000001.1"/>
</dbReference>
<name>A0A1Y5SEY4_9PROT</name>
<keyword evidence="5" id="KW-1185">Reference proteome</keyword>
<gene>
    <name evidence="4" type="ORF">OCH7691_01635</name>
</gene>
<feature type="repeat" description="ANK" evidence="3">
    <location>
        <begin position="117"/>
        <end position="149"/>
    </location>
</feature>
<dbReference type="PROSITE" id="PS50088">
    <property type="entry name" value="ANK_REPEAT"/>
    <property type="match status" value="2"/>
</dbReference>
<dbReference type="GO" id="GO:0004842">
    <property type="term" value="F:ubiquitin-protein transferase activity"/>
    <property type="evidence" value="ECO:0007669"/>
    <property type="project" value="TreeGrafter"/>
</dbReference>
<dbReference type="SUPFAM" id="SSF48403">
    <property type="entry name" value="Ankyrin repeat"/>
    <property type="match status" value="1"/>
</dbReference>
<evidence type="ECO:0000256" key="1">
    <source>
        <dbReference type="ARBA" id="ARBA00022737"/>
    </source>
</evidence>
<evidence type="ECO:0000313" key="5">
    <source>
        <dbReference type="Proteomes" id="UP000193200"/>
    </source>
</evidence>
<dbReference type="Gene3D" id="1.25.40.20">
    <property type="entry name" value="Ankyrin repeat-containing domain"/>
    <property type="match status" value="1"/>
</dbReference>
<sequence>MGTSGRQDWPDFRAVDKAFAEGDMTALLQALGEPGDFPRAPVALGPGLGENPLEYAIYWSPVAFVAELLERGADPSRPDPAGFPPVIAALSSERPERLKIIALLLEHGADVAQRGINDWTPLHYAVAQGDLAGAALLLEHGADPGLRTRIDHCTSALEDAEAAGFEEAAALLRGALSR</sequence>
<evidence type="ECO:0000313" key="4">
    <source>
        <dbReference type="EMBL" id="SLN39228.1"/>
    </source>
</evidence>
<dbReference type="GO" id="GO:0085020">
    <property type="term" value="P:protein K6-linked ubiquitination"/>
    <property type="evidence" value="ECO:0007669"/>
    <property type="project" value="TreeGrafter"/>
</dbReference>
<dbReference type="EMBL" id="FWFR01000001">
    <property type="protein sequence ID" value="SLN39228.1"/>
    <property type="molecule type" value="Genomic_DNA"/>
</dbReference>
<dbReference type="PROSITE" id="PS50297">
    <property type="entry name" value="ANK_REP_REGION"/>
    <property type="match status" value="1"/>
</dbReference>
<accession>A0A1Y5SEY4</accession>
<keyword evidence="1" id="KW-0677">Repeat</keyword>
<dbReference type="OrthoDB" id="188107at2"/>
<dbReference type="InterPro" id="IPR036770">
    <property type="entry name" value="Ankyrin_rpt-contain_sf"/>
</dbReference>
<feature type="repeat" description="ANK" evidence="3">
    <location>
        <begin position="48"/>
        <end position="80"/>
    </location>
</feature>
<dbReference type="Pfam" id="PF12796">
    <property type="entry name" value="Ank_2"/>
    <property type="match status" value="1"/>
</dbReference>
<dbReference type="PANTHER" id="PTHR24171">
    <property type="entry name" value="ANKYRIN REPEAT DOMAIN-CONTAINING PROTEIN 39-RELATED"/>
    <property type="match status" value="1"/>
</dbReference>
<keyword evidence="2 3" id="KW-0040">ANK repeat</keyword>
<dbReference type="AlphaFoldDB" id="A0A1Y5SEY4"/>
<dbReference type="InterPro" id="IPR002110">
    <property type="entry name" value="Ankyrin_rpt"/>
</dbReference>
<reference evidence="4 5" key="1">
    <citation type="submission" date="2017-03" db="EMBL/GenBank/DDBJ databases">
        <authorList>
            <person name="Afonso C.L."/>
            <person name="Miller P.J."/>
            <person name="Scott M.A."/>
            <person name="Spackman E."/>
            <person name="Goraichik I."/>
            <person name="Dimitrov K.M."/>
            <person name="Suarez D.L."/>
            <person name="Swayne D.E."/>
        </authorList>
    </citation>
    <scope>NUCLEOTIDE SEQUENCE [LARGE SCALE GENOMIC DNA]</scope>
    <source>
        <strain evidence="4 5">CECT 7691</strain>
    </source>
</reference>
<proteinExistence type="predicted"/>
<dbReference type="PANTHER" id="PTHR24171:SF8">
    <property type="entry name" value="BRCA1-ASSOCIATED RING DOMAIN PROTEIN 1"/>
    <property type="match status" value="1"/>
</dbReference>
<evidence type="ECO:0000256" key="3">
    <source>
        <dbReference type="PROSITE-ProRule" id="PRU00023"/>
    </source>
</evidence>